<dbReference type="AlphaFoldDB" id="A0A9D9DRX4"/>
<feature type="transmembrane region" description="Helical" evidence="1">
    <location>
        <begin position="137"/>
        <end position="156"/>
    </location>
</feature>
<reference evidence="2" key="2">
    <citation type="journal article" date="2021" name="PeerJ">
        <title>Extensive microbial diversity within the chicken gut microbiome revealed by metagenomics and culture.</title>
        <authorList>
            <person name="Gilroy R."/>
            <person name="Ravi A."/>
            <person name="Getino M."/>
            <person name="Pursley I."/>
            <person name="Horton D.L."/>
            <person name="Alikhan N.F."/>
            <person name="Baker D."/>
            <person name="Gharbi K."/>
            <person name="Hall N."/>
            <person name="Watson M."/>
            <person name="Adriaenssens E.M."/>
            <person name="Foster-Nyarko E."/>
            <person name="Jarju S."/>
            <person name="Secka A."/>
            <person name="Antonio M."/>
            <person name="Oren A."/>
            <person name="Chaudhuri R.R."/>
            <person name="La Ragione R."/>
            <person name="Hildebrand F."/>
            <person name="Pallen M.J."/>
        </authorList>
    </citation>
    <scope>NUCLEOTIDE SEQUENCE</scope>
    <source>
        <strain evidence="2">2889</strain>
    </source>
</reference>
<evidence type="ECO:0008006" key="4">
    <source>
        <dbReference type="Google" id="ProtNLM"/>
    </source>
</evidence>
<reference evidence="2" key="1">
    <citation type="submission" date="2020-10" db="EMBL/GenBank/DDBJ databases">
        <authorList>
            <person name="Gilroy R."/>
        </authorList>
    </citation>
    <scope>NUCLEOTIDE SEQUENCE</scope>
    <source>
        <strain evidence="2">2889</strain>
    </source>
</reference>
<organism evidence="2 3">
    <name type="scientific">Candidatus Pullibacteroides excrementavium</name>
    <dbReference type="NCBI Taxonomy" id="2840905"/>
    <lineage>
        <taxon>Bacteria</taxon>
        <taxon>Pseudomonadati</taxon>
        <taxon>Bacteroidota</taxon>
        <taxon>Bacteroidia</taxon>
        <taxon>Bacteroidales</taxon>
        <taxon>Candidatus Pullibacteroides</taxon>
    </lineage>
</organism>
<keyword evidence="1" id="KW-0472">Membrane</keyword>
<name>A0A9D9DRX4_9BACT</name>
<dbReference type="Proteomes" id="UP000823612">
    <property type="component" value="Unassembled WGS sequence"/>
</dbReference>
<proteinExistence type="predicted"/>
<evidence type="ECO:0000256" key="1">
    <source>
        <dbReference type="SAM" id="Phobius"/>
    </source>
</evidence>
<accession>A0A9D9DRX4</accession>
<comment type="caution">
    <text evidence="2">The sequence shown here is derived from an EMBL/GenBank/DDBJ whole genome shotgun (WGS) entry which is preliminary data.</text>
</comment>
<keyword evidence="1" id="KW-0812">Transmembrane</keyword>
<evidence type="ECO:0000313" key="3">
    <source>
        <dbReference type="Proteomes" id="UP000823612"/>
    </source>
</evidence>
<gene>
    <name evidence="2" type="ORF">IAB08_00870</name>
</gene>
<protein>
    <recommendedName>
        <fullName evidence="4">Transmembrane protein</fullName>
    </recommendedName>
</protein>
<keyword evidence="1" id="KW-1133">Transmembrane helix</keyword>
<sequence length="163" mass="18971">MKPFWRYGAAGKQRLLKLAFDEVKAGIEPMTEEVALSAVHEWLLKAGYFTCGGTKSKQAKFSDPSYFWGKNNYEKHKTYVAELANAEFWRRADAEQKELNSQLEAYEQMQKAQAVEQKQTEQREWVYSYQDEMVGSYLQWVLWISIVYWGGAYLLGRKSLKAA</sequence>
<evidence type="ECO:0000313" key="2">
    <source>
        <dbReference type="EMBL" id="MBO8431835.1"/>
    </source>
</evidence>
<dbReference type="EMBL" id="JADIMZ010000011">
    <property type="protein sequence ID" value="MBO8431835.1"/>
    <property type="molecule type" value="Genomic_DNA"/>
</dbReference>